<keyword evidence="2" id="KW-0255">Endonuclease</keyword>
<organism evidence="2 3">
    <name type="scientific">Aquamicrobium zhengzhouense</name>
    <dbReference type="NCBI Taxonomy" id="2781738"/>
    <lineage>
        <taxon>Bacteria</taxon>
        <taxon>Pseudomonadati</taxon>
        <taxon>Pseudomonadota</taxon>
        <taxon>Alphaproteobacteria</taxon>
        <taxon>Hyphomicrobiales</taxon>
        <taxon>Phyllobacteriaceae</taxon>
        <taxon>Aquamicrobium</taxon>
    </lineage>
</organism>
<feature type="domain" description="HNH nuclease" evidence="1">
    <location>
        <begin position="55"/>
        <end position="82"/>
    </location>
</feature>
<keyword evidence="2" id="KW-0378">Hydrolase</keyword>
<gene>
    <name evidence="2" type="ORF">IOD40_05180</name>
</gene>
<dbReference type="GO" id="GO:0004519">
    <property type="term" value="F:endonuclease activity"/>
    <property type="evidence" value="ECO:0007669"/>
    <property type="project" value="UniProtKB-KW"/>
</dbReference>
<proteinExistence type="predicted"/>
<dbReference type="Pfam" id="PF13392">
    <property type="entry name" value="HNH_3"/>
    <property type="match status" value="1"/>
</dbReference>
<dbReference type="InterPro" id="IPR003615">
    <property type="entry name" value="HNH_nuc"/>
</dbReference>
<dbReference type="EMBL" id="JADGMQ010000002">
    <property type="protein sequence ID" value="MBI1620056.1"/>
    <property type="molecule type" value="Genomic_DNA"/>
</dbReference>
<dbReference type="SUPFAM" id="SSF54060">
    <property type="entry name" value="His-Me finger endonucleases"/>
    <property type="match status" value="1"/>
</dbReference>
<name>A0ABS0S9Z5_9HYPH</name>
<protein>
    <submittedName>
        <fullName evidence="2">HNH endonuclease</fullName>
    </submittedName>
</protein>
<comment type="caution">
    <text evidence="2">The sequence shown here is derived from an EMBL/GenBank/DDBJ whole genome shotgun (WGS) entry which is preliminary data.</text>
</comment>
<dbReference type="Gene3D" id="3.90.75.20">
    <property type="match status" value="1"/>
</dbReference>
<reference evidence="2 3" key="1">
    <citation type="submission" date="2020-10" db="EMBL/GenBank/DDBJ databases">
        <title>Aquamicrobium zhengzhouensis sp. nov., a exopolysaccharide producing bacterium isolated from farmland soil.</title>
        <authorList>
            <person name="Wang X."/>
        </authorList>
    </citation>
    <scope>NUCLEOTIDE SEQUENCE [LARGE SCALE GENOMIC DNA]</scope>
    <source>
        <strain evidence="3">cd-1</strain>
    </source>
</reference>
<evidence type="ECO:0000259" key="1">
    <source>
        <dbReference type="Pfam" id="PF13392"/>
    </source>
</evidence>
<keyword evidence="2" id="KW-0540">Nuclease</keyword>
<keyword evidence="3" id="KW-1185">Reference proteome</keyword>
<evidence type="ECO:0000313" key="2">
    <source>
        <dbReference type="EMBL" id="MBI1620056.1"/>
    </source>
</evidence>
<accession>A0ABS0S9Z5</accession>
<dbReference type="Proteomes" id="UP000601789">
    <property type="component" value="Unassembled WGS sequence"/>
</dbReference>
<dbReference type="InterPro" id="IPR044925">
    <property type="entry name" value="His-Me_finger_sf"/>
</dbReference>
<sequence length="177" mass="20206">MYFAGVGNPNYRGRNTDTDGYRIYVPGASGIDLGFRKSIKMHHAVAFIELGITSLPKATHVHHRDCDALNNDAENLALFTEWDHKWLHKQFGVAPLIAFMRGNVDLMTLSRWSDDPPRAEFLLKQNVVDQGRELREMGGYSESNLESVLMGYRWHDPFDNPMAQIIIRALNLSEFVK</sequence>
<evidence type="ECO:0000313" key="3">
    <source>
        <dbReference type="Proteomes" id="UP000601789"/>
    </source>
</evidence>